<dbReference type="EMBL" id="GBRH01231666">
    <property type="protein sequence ID" value="JAD66229.1"/>
    <property type="molecule type" value="Transcribed_RNA"/>
</dbReference>
<evidence type="ECO:0000313" key="1">
    <source>
        <dbReference type="EMBL" id="JAD66229.1"/>
    </source>
</evidence>
<protein>
    <submittedName>
        <fullName evidence="1">Uncharacterized protein</fullName>
    </submittedName>
</protein>
<reference evidence="1" key="2">
    <citation type="journal article" date="2015" name="Data Brief">
        <title>Shoot transcriptome of the giant reed, Arundo donax.</title>
        <authorList>
            <person name="Barrero R.A."/>
            <person name="Guerrero F.D."/>
            <person name="Moolhuijzen P."/>
            <person name="Goolsby J.A."/>
            <person name="Tidwell J."/>
            <person name="Bellgard S.E."/>
            <person name="Bellgard M.I."/>
        </authorList>
    </citation>
    <scope>NUCLEOTIDE SEQUENCE</scope>
    <source>
        <tissue evidence="1">Shoot tissue taken approximately 20 cm above the soil surface</tissue>
    </source>
</reference>
<accession>A0A0A9BQH7</accession>
<reference evidence="1" key="1">
    <citation type="submission" date="2014-09" db="EMBL/GenBank/DDBJ databases">
        <authorList>
            <person name="Magalhaes I.L.F."/>
            <person name="Oliveira U."/>
            <person name="Santos F.R."/>
            <person name="Vidigal T.H.D.A."/>
            <person name="Brescovit A.D."/>
            <person name="Santos A.J."/>
        </authorList>
    </citation>
    <scope>NUCLEOTIDE SEQUENCE</scope>
    <source>
        <tissue evidence="1">Shoot tissue taken approximately 20 cm above the soil surface</tissue>
    </source>
</reference>
<name>A0A0A9BQH7_ARUDO</name>
<sequence>MLGSLAINMCPWSHIMEQEKIQKG</sequence>
<dbReference type="AlphaFoldDB" id="A0A0A9BQH7"/>
<organism evidence="1">
    <name type="scientific">Arundo donax</name>
    <name type="common">Giant reed</name>
    <name type="synonym">Donax arundinaceus</name>
    <dbReference type="NCBI Taxonomy" id="35708"/>
    <lineage>
        <taxon>Eukaryota</taxon>
        <taxon>Viridiplantae</taxon>
        <taxon>Streptophyta</taxon>
        <taxon>Embryophyta</taxon>
        <taxon>Tracheophyta</taxon>
        <taxon>Spermatophyta</taxon>
        <taxon>Magnoliopsida</taxon>
        <taxon>Liliopsida</taxon>
        <taxon>Poales</taxon>
        <taxon>Poaceae</taxon>
        <taxon>PACMAD clade</taxon>
        <taxon>Arundinoideae</taxon>
        <taxon>Arundineae</taxon>
        <taxon>Arundo</taxon>
    </lineage>
</organism>
<proteinExistence type="predicted"/>